<protein>
    <submittedName>
        <fullName evidence="2">Uncharacterized protein</fullName>
    </submittedName>
</protein>
<dbReference type="Proteomes" id="UP000027265">
    <property type="component" value="Unassembled WGS sequence"/>
</dbReference>
<keyword evidence="3" id="KW-1185">Reference proteome</keyword>
<proteinExistence type="predicted"/>
<gene>
    <name evidence="2" type="ORF">JAAARDRAFT_40446</name>
</gene>
<feature type="compositionally biased region" description="Basic and acidic residues" evidence="1">
    <location>
        <begin position="1"/>
        <end position="19"/>
    </location>
</feature>
<evidence type="ECO:0000313" key="3">
    <source>
        <dbReference type="Proteomes" id="UP000027265"/>
    </source>
</evidence>
<reference evidence="3" key="1">
    <citation type="journal article" date="2014" name="Proc. Natl. Acad. Sci. U.S.A.">
        <title>Extensive sampling of basidiomycete genomes demonstrates inadequacy of the white-rot/brown-rot paradigm for wood decay fungi.</title>
        <authorList>
            <person name="Riley R."/>
            <person name="Salamov A.A."/>
            <person name="Brown D.W."/>
            <person name="Nagy L.G."/>
            <person name="Floudas D."/>
            <person name="Held B.W."/>
            <person name="Levasseur A."/>
            <person name="Lombard V."/>
            <person name="Morin E."/>
            <person name="Otillar R."/>
            <person name="Lindquist E.A."/>
            <person name="Sun H."/>
            <person name="LaButti K.M."/>
            <person name="Schmutz J."/>
            <person name="Jabbour D."/>
            <person name="Luo H."/>
            <person name="Baker S.E."/>
            <person name="Pisabarro A.G."/>
            <person name="Walton J.D."/>
            <person name="Blanchette R.A."/>
            <person name="Henrissat B."/>
            <person name="Martin F."/>
            <person name="Cullen D."/>
            <person name="Hibbett D.S."/>
            <person name="Grigoriev I.V."/>
        </authorList>
    </citation>
    <scope>NUCLEOTIDE SEQUENCE [LARGE SCALE GENOMIC DNA]</scope>
    <source>
        <strain evidence="3">MUCL 33604</strain>
    </source>
</reference>
<name>A0A067PEP9_9AGAM</name>
<accession>A0A067PEP9</accession>
<dbReference type="HOGENOM" id="CLU_178691_0_0_1"/>
<sequence length="82" mass="9264">MRRRDEEFCAEKGLRDSKVSSRGQPTRHRHQTRHCTSTNSAAHCWGMSSARSRSYDAPQIGLPLKPPTLSHNSTFSSRSSYS</sequence>
<feature type="region of interest" description="Disordered" evidence="1">
    <location>
        <begin position="55"/>
        <end position="82"/>
    </location>
</feature>
<evidence type="ECO:0000256" key="1">
    <source>
        <dbReference type="SAM" id="MobiDB-lite"/>
    </source>
</evidence>
<evidence type="ECO:0000313" key="2">
    <source>
        <dbReference type="EMBL" id="KDQ52330.1"/>
    </source>
</evidence>
<feature type="compositionally biased region" description="Polar residues" evidence="1">
    <location>
        <begin position="69"/>
        <end position="82"/>
    </location>
</feature>
<dbReference type="InParanoid" id="A0A067PEP9"/>
<feature type="region of interest" description="Disordered" evidence="1">
    <location>
        <begin position="1"/>
        <end position="40"/>
    </location>
</feature>
<dbReference type="EMBL" id="KL197741">
    <property type="protein sequence ID" value="KDQ52330.1"/>
    <property type="molecule type" value="Genomic_DNA"/>
</dbReference>
<organism evidence="2 3">
    <name type="scientific">Jaapia argillacea MUCL 33604</name>
    <dbReference type="NCBI Taxonomy" id="933084"/>
    <lineage>
        <taxon>Eukaryota</taxon>
        <taxon>Fungi</taxon>
        <taxon>Dikarya</taxon>
        <taxon>Basidiomycota</taxon>
        <taxon>Agaricomycotina</taxon>
        <taxon>Agaricomycetes</taxon>
        <taxon>Agaricomycetidae</taxon>
        <taxon>Jaapiales</taxon>
        <taxon>Jaapiaceae</taxon>
        <taxon>Jaapia</taxon>
    </lineage>
</organism>
<dbReference type="AlphaFoldDB" id="A0A067PEP9"/>